<organism evidence="3 4">
    <name type="scientific">Pomacea canaliculata</name>
    <name type="common">Golden apple snail</name>
    <dbReference type="NCBI Taxonomy" id="400727"/>
    <lineage>
        <taxon>Eukaryota</taxon>
        <taxon>Metazoa</taxon>
        <taxon>Spiralia</taxon>
        <taxon>Lophotrochozoa</taxon>
        <taxon>Mollusca</taxon>
        <taxon>Gastropoda</taxon>
        <taxon>Caenogastropoda</taxon>
        <taxon>Architaenioglossa</taxon>
        <taxon>Ampullarioidea</taxon>
        <taxon>Ampullariidae</taxon>
        <taxon>Pomacea</taxon>
    </lineage>
</organism>
<feature type="compositionally biased region" description="Basic and acidic residues" evidence="1">
    <location>
        <begin position="506"/>
        <end position="516"/>
    </location>
</feature>
<feature type="region of interest" description="Disordered" evidence="1">
    <location>
        <begin position="674"/>
        <end position="696"/>
    </location>
</feature>
<feature type="region of interest" description="Disordered" evidence="1">
    <location>
        <begin position="410"/>
        <end position="608"/>
    </location>
</feature>
<feature type="compositionally biased region" description="Polar residues" evidence="1">
    <location>
        <begin position="495"/>
        <end position="504"/>
    </location>
</feature>
<dbReference type="OrthoDB" id="5917212at2759"/>
<dbReference type="STRING" id="400727.A0A2T7NWY7"/>
<feature type="compositionally biased region" description="Polar residues" evidence="1">
    <location>
        <begin position="256"/>
        <end position="277"/>
    </location>
</feature>
<feature type="compositionally biased region" description="Polar residues" evidence="1">
    <location>
        <begin position="582"/>
        <end position="603"/>
    </location>
</feature>
<dbReference type="PANTHER" id="PTHR16156">
    <property type="entry name" value="AFTIPHILIN A-RELATED"/>
    <property type="match status" value="1"/>
</dbReference>
<evidence type="ECO:0000313" key="3">
    <source>
        <dbReference type="EMBL" id="PVD25673.1"/>
    </source>
</evidence>
<protein>
    <recommendedName>
        <fullName evidence="2">Aftiphilin clathrin-binding box domain-containing protein</fullName>
    </recommendedName>
</protein>
<feature type="domain" description="Aftiphilin clathrin-binding box" evidence="2">
    <location>
        <begin position="735"/>
        <end position="795"/>
    </location>
</feature>
<gene>
    <name evidence="3" type="ORF">C0Q70_13332</name>
</gene>
<feature type="compositionally biased region" description="Polar residues" evidence="1">
    <location>
        <begin position="61"/>
        <end position="71"/>
    </location>
</feature>
<feature type="compositionally biased region" description="Acidic residues" evidence="1">
    <location>
        <begin position="459"/>
        <end position="470"/>
    </location>
</feature>
<feature type="compositionally biased region" description="Basic and acidic residues" evidence="1">
    <location>
        <begin position="164"/>
        <end position="173"/>
    </location>
</feature>
<dbReference type="InterPro" id="IPR029205">
    <property type="entry name" value="Clathrin-bd"/>
</dbReference>
<dbReference type="EMBL" id="PZQS01000008">
    <property type="protein sequence ID" value="PVD25673.1"/>
    <property type="molecule type" value="Genomic_DNA"/>
</dbReference>
<dbReference type="GO" id="GO:0030121">
    <property type="term" value="C:AP-1 adaptor complex"/>
    <property type="evidence" value="ECO:0007669"/>
    <property type="project" value="TreeGrafter"/>
</dbReference>
<feature type="compositionally biased region" description="Polar residues" evidence="1">
    <location>
        <begin position="807"/>
        <end position="820"/>
    </location>
</feature>
<feature type="compositionally biased region" description="Acidic residues" evidence="1">
    <location>
        <begin position="416"/>
        <end position="431"/>
    </location>
</feature>
<feature type="compositionally biased region" description="Acidic residues" evidence="1">
    <location>
        <begin position="517"/>
        <end position="527"/>
    </location>
</feature>
<accession>A0A2T7NWY7</accession>
<name>A0A2T7NWY7_POMCA</name>
<dbReference type="GO" id="GO:0030276">
    <property type="term" value="F:clathrin binding"/>
    <property type="evidence" value="ECO:0007669"/>
    <property type="project" value="InterPro"/>
</dbReference>
<feature type="compositionally biased region" description="Polar residues" evidence="1">
    <location>
        <begin position="44"/>
        <end position="53"/>
    </location>
</feature>
<feature type="compositionally biased region" description="Basic and acidic residues" evidence="1">
    <location>
        <begin position="484"/>
        <end position="493"/>
    </location>
</feature>
<feature type="region of interest" description="Disordered" evidence="1">
    <location>
        <begin position="622"/>
        <end position="655"/>
    </location>
</feature>
<feature type="compositionally biased region" description="Polar residues" evidence="1">
    <location>
        <begin position="174"/>
        <end position="198"/>
    </location>
</feature>
<proteinExistence type="predicted"/>
<feature type="compositionally biased region" description="Basic and acidic residues" evidence="1">
    <location>
        <begin position="555"/>
        <end position="568"/>
    </location>
</feature>
<feature type="compositionally biased region" description="Polar residues" evidence="1">
    <location>
        <begin position="638"/>
        <end position="655"/>
    </location>
</feature>
<feature type="compositionally biased region" description="Acidic residues" evidence="1">
    <location>
        <begin position="24"/>
        <end position="33"/>
    </location>
</feature>
<dbReference type="Pfam" id="PF15045">
    <property type="entry name" value="Clathrin_bdg"/>
    <property type="match status" value="1"/>
</dbReference>
<dbReference type="InterPro" id="IPR046359">
    <property type="entry name" value="Aftin-like"/>
</dbReference>
<dbReference type="GO" id="GO:0032588">
    <property type="term" value="C:trans-Golgi network membrane"/>
    <property type="evidence" value="ECO:0007669"/>
    <property type="project" value="InterPro"/>
</dbReference>
<feature type="compositionally biased region" description="Low complexity" evidence="1">
    <location>
        <begin position="1"/>
        <end position="10"/>
    </location>
</feature>
<dbReference type="PANTHER" id="PTHR16156:SF10">
    <property type="entry name" value="AFTIPHILIN-RELATED"/>
    <property type="match status" value="1"/>
</dbReference>
<feature type="region of interest" description="Disordered" evidence="1">
    <location>
        <begin position="1"/>
        <end position="89"/>
    </location>
</feature>
<feature type="compositionally biased region" description="Basic and acidic residues" evidence="1">
    <location>
        <begin position="72"/>
        <end position="89"/>
    </location>
</feature>
<sequence>MSNVIPIVSSSPPPLDDHPSYGWGDDDDDDDDFGNFTSAPYAGVSSSGDSVATSEFDADWSQVNLHSASESDQSRECTPAEDKIHAMEEEGKAAGRIETADEMVACDPIENGINGNETEGDDFADFSGFQSVNNSKPCCGSLPLEISEGCEQENSDGVGQTEPKASEECDEKNLATSQTGEPVMQESTTDSGMFSTDMSPVPKSDSILSDCDKNMPSEDETILDLPQDGQQASNSFHPEDDFKLVATADDAFSVGTSGLGDSSRSATPETMLNSTSLEEGVPAKLSRQSSQELEEIQASVCHPPDLLPEQENAKVQCIQEHKQRSVSAECCDALSSDLPSQADVSDAETSKITITSNRLESGSNSPIYEHSKGTEDKVAEISEYKDLTEHEDKTVPDSCCMTETFDDKSVDVCSGGDDEEDNDQFDSDSNDEWPGFQHSSHQNSEPEDLVLKTENLKEEDGDDLDFDDDGTFGQFSSLSDADLPELKKIDASRQMKCNSPQISDHVQVEPEAGRETEDGEDANNDDFGDFRGPCSHKTSATEEPLDFSSTQTDEETIKPDDEFTELRSFENQAADDDFGDFSSETKNNLNEDSFSFGNSSEHQAVSDDAGWADFSKPAEEKFASNDDFGNFAMEDPSSALQTGSESSSTTAHSKIQGSRLSHALASCFPHNGPETSTIKSLSEAGSPENAQDTTQGKDGIGLLETIIHFGLNYKAASLQTWEVVEHPSKKDPWVRLWNHLKDIDGTPAVVYQWLKSSCNSHLFKTLCIDTQNMLIGHKKPSVPIFATGLSLLEPIRGSGGERRNKNQHASTMGSTLVDPSQQEPEKFQQEIPAVDFDWSSSGLTNPLTSKSLDLDFLVVQESETFEKPSVFESELLDAPRASVKSLQPLEDILKNVKPTSVRSRRDGSSASKMSPEAARIIANLPDLTFMQSKVLMFPIKN</sequence>
<dbReference type="Proteomes" id="UP000245119">
    <property type="component" value="Linkage Group LG8"/>
</dbReference>
<feature type="region of interest" description="Disordered" evidence="1">
    <location>
        <begin position="256"/>
        <end position="295"/>
    </location>
</feature>
<feature type="region of interest" description="Disordered" evidence="1">
    <location>
        <begin position="335"/>
        <end position="375"/>
    </location>
</feature>
<feature type="compositionally biased region" description="Basic and acidic residues" evidence="1">
    <location>
        <begin position="449"/>
        <end position="458"/>
    </location>
</feature>
<evidence type="ECO:0000256" key="1">
    <source>
        <dbReference type="SAM" id="MobiDB-lite"/>
    </source>
</evidence>
<reference evidence="3 4" key="1">
    <citation type="submission" date="2018-04" db="EMBL/GenBank/DDBJ databases">
        <title>The genome of golden apple snail Pomacea canaliculata provides insight into stress tolerance and invasive adaptation.</title>
        <authorList>
            <person name="Liu C."/>
            <person name="Liu B."/>
            <person name="Ren Y."/>
            <person name="Zhang Y."/>
            <person name="Wang H."/>
            <person name="Li S."/>
            <person name="Jiang F."/>
            <person name="Yin L."/>
            <person name="Zhang G."/>
            <person name="Qian W."/>
            <person name="Fan W."/>
        </authorList>
    </citation>
    <scope>NUCLEOTIDE SEQUENCE [LARGE SCALE GENOMIC DNA]</scope>
    <source>
        <strain evidence="3">SZHN2017</strain>
        <tissue evidence="3">Muscle</tissue>
    </source>
</reference>
<comment type="caution">
    <text evidence="3">The sequence shown here is derived from an EMBL/GenBank/DDBJ whole genome shotgun (WGS) entry which is preliminary data.</text>
</comment>
<feature type="compositionally biased region" description="Polar residues" evidence="1">
    <location>
        <begin position="350"/>
        <end position="366"/>
    </location>
</feature>
<feature type="region of interest" description="Disordered" evidence="1">
    <location>
        <begin position="798"/>
        <end position="820"/>
    </location>
</feature>
<dbReference type="AlphaFoldDB" id="A0A2T7NWY7"/>
<keyword evidence="4" id="KW-1185">Reference proteome</keyword>
<evidence type="ECO:0000313" key="4">
    <source>
        <dbReference type="Proteomes" id="UP000245119"/>
    </source>
</evidence>
<evidence type="ECO:0000259" key="2">
    <source>
        <dbReference type="Pfam" id="PF15045"/>
    </source>
</evidence>
<feature type="region of interest" description="Disordered" evidence="1">
    <location>
        <begin position="150"/>
        <end position="221"/>
    </location>
</feature>